<evidence type="ECO:0000313" key="3">
    <source>
        <dbReference type="EMBL" id="SEJ81343.1"/>
    </source>
</evidence>
<dbReference type="InterPro" id="IPR006119">
    <property type="entry name" value="Resolv_N"/>
</dbReference>
<dbReference type="GO" id="GO:0000150">
    <property type="term" value="F:DNA strand exchange activity"/>
    <property type="evidence" value="ECO:0007669"/>
    <property type="project" value="InterPro"/>
</dbReference>
<dbReference type="SMART" id="SM00857">
    <property type="entry name" value="Resolvase"/>
    <property type="match status" value="1"/>
</dbReference>
<reference evidence="3 4" key="1">
    <citation type="submission" date="2016-10" db="EMBL/GenBank/DDBJ databases">
        <authorList>
            <person name="de Groot N.N."/>
        </authorList>
    </citation>
    <scope>NUCLEOTIDE SEQUENCE [LARGE SCALE GENOMIC DNA]</scope>
    <source>
        <strain evidence="3 4">DSM 2179</strain>
    </source>
</reference>
<dbReference type="Pfam" id="PF07508">
    <property type="entry name" value="Recombinase"/>
    <property type="match status" value="1"/>
</dbReference>
<dbReference type="InterPro" id="IPR025827">
    <property type="entry name" value="Zn_ribbon_recom_dom"/>
</dbReference>
<dbReference type="PROSITE" id="PS51736">
    <property type="entry name" value="RECOMBINASES_3"/>
    <property type="match status" value="1"/>
</dbReference>
<dbReference type="PROSITE" id="PS51737">
    <property type="entry name" value="RECOMBINASE_DNA_BIND"/>
    <property type="match status" value="1"/>
</dbReference>
<dbReference type="InterPro" id="IPR036162">
    <property type="entry name" value="Resolvase-like_N_sf"/>
</dbReference>
<dbReference type="AlphaFoldDB" id="A0A1H7BUJ2"/>
<dbReference type="InterPro" id="IPR038109">
    <property type="entry name" value="DNA_bind_recomb_sf"/>
</dbReference>
<gene>
    <name evidence="3" type="ORF">SAMN05660742_1186</name>
</gene>
<name>A0A1H7BUJ2_9FIRM</name>
<dbReference type="Pfam" id="PF13408">
    <property type="entry name" value="Zn_ribbon_recom"/>
    <property type="match status" value="1"/>
</dbReference>
<dbReference type="Gene3D" id="3.90.1750.20">
    <property type="entry name" value="Putative Large Serine Recombinase, Chain B, Domain 2"/>
    <property type="match status" value="1"/>
</dbReference>
<organism evidence="3 4">
    <name type="scientific">Propionispira arboris</name>
    <dbReference type="NCBI Taxonomy" id="84035"/>
    <lineage>
        <taxon>Bacteria</taxon>
        <taxon>Bacillati</taxon>
        <taxon>Bacillota</taxon>
        <taxon>Negativicutes</taxon>
        <taxon>Selenomonadales</taxon>
        <taxon>Selenomonadaceae</taxon>
        <taxon>Propionispira</taxon>
    </lineage>
</organism>
<proteinExistence type="predicted"/>
<dbReference type="Proteomes" id="UP000199662">
    <property type="component" value="Unassembled WGS sequence"/>
</dbReference>
<evidence type="ECO:0000259" key="1">
    <source>
        <dbReference type="PROSITE" id="PS51736"/>
    </source>
</evidence>
<evidence type="ECO:0000313" key="4">
    <source>
        <dbReference type="Proteomes" id="UP000199662"/>
    </source>
</evidence>
<feature type="domain" description="Resolvase/invertase-type recombinase catalytic" evidence="1">
    <location>
        <begin position="17"/>
        <end position="162"/>
    </location>
</feature>
<feature type="domain" description="Recombinase" evidence="2">
    <location>
        <begin position="170"/>
        <end position="298"/>
    </location>
</feature>
<dbReference type="RefSeq" id="WP_091833801.1">
    <property type="nucleotide sequence ID" value="NZ_FNZK01000018.1"/>
</dbReference>
<evidence type="ECO:0000259" key="2">
    <source>
        <dbReference type="PROSITE" id="PS51737"/>
    </source>
</evidence>
<dbReference type="PANTHER" id="PTHR30461">
    <property type="entry name" value="DNA-INVERTASE FROM LAMBDOID PROPHAGE"/>
    <property type="match status" value="1"/>
</dbReference>
<dbReference type="STRING" id="84035.SAMN05660742_1186"/>
<accession>A0A1H7BUJ2</accession>
<protein>
    <submittedName>
        <fullName evidence="3">Site-specific DNA recombinase</fullName>
    </submittedName>
</protein>
<dbReference type="SUPFAM" id="SSF53041">
    <property type="entry name" value="Resolvase-like"/>
    <property type="match status" value="1"/>
</dbReference>
<dbReference type="EMBL" id="FNZK01000018">
    <property type="protein sequence ID" value="SEJ81343.1"/>
    <property type="molecule type" value="Genomic_DNA"/>
</dbReference>
<dbReference type="Pfam" id="PF00239">
    <property type="entry name" value="Resolvase"/>
    <property type="match status" value="1"/>
</dbReference>
<dbReference type="Gene3D" id="3.40.50.1390">
    <property type="entry name" value="Resolvase, N-terminal catalytic domain"/>
    <property type="match status" value="1"/>
</dbReference>
<dbReference type="PANTHER" id="PTHR30461:SF23">
    <property type="entry name" value="DNA RECOMBINASE-RELATED"/>
    <property type="match status" value="1"/>
</dbReference>
<sequence>MSLIDRLRKEARGEPLKAALYARFSSDNQRNESIDAQIRSIQTFAKAQDIVLVEEYVDRAKSATTDDRPEFQRMVKDSAKSAFQLVLVHKLDRFARNRSDSMIYRMKLRKNRVSLLSVLEPLDEDRPESIILESVLEGMAEFYSKNLAREVRKGLKENALKCRHTGGSPPLGYDVDKVTRKLVINEQEAIAVRLIFQMVLDGSGYNAILLKLKCDGYKTKAKRDFGKNSLYEILHNLKYKGWYVYNRTAGRDPYTNKRNSHLKNSPEDMIIKPGGVPAIVSEDDFDRVQQLLERRKHHSYESKRNKEKYLLAGKIFCGTCGCAYVGNRKNSVGNRRPNITYRCNNRGRRTVSACKNREVNRDYVESFVLEKIENAIFNKRMVGIVLDQFQEYIRKKNMEKSETLHRLEKMIQDCEKKQGNLSDILADGVDKLQQNLLLSKLEKIEHDKLELQGRLEQEKAALCINIPDKRELEECFIKARMMFRNKTLIEMKQLINLYVEKVLVYEDEIQVILNLVPSFYRHDFTKKVYTISRDELRHFQGRKKEKIL</sequence>
<dbReference type="CDD" id="cd00338">
    <property type="entry name" value="Ser_Recombinase"/>
    <property type="match status" value="1"/>
</dbReference>
<keyword evidence="4" id="KW-1185">Reference proteome</keyword>
<dbReference type="GO" id="GO:0003677">
    <property type="term" value="F:DNA binding"/>
    <property type="evidence" value="ECO:0007669"/>
    <property type="project" value="InterPro"/>
</dbReference>
<dbReference type="InterPro" id="IPR050639">
    <property type="entry name" value="SSR_resolvase"/>
</dbReference>
<dbReference type="InterPro" id="IPR011109">
    <property type="entry name" value="DNA_bind_recombinase_dom"/>
</dbReference>